<evidence type="ECO:0000313" key="1">
    <source>
        <dbReference type="EMBL" id="MBO2006789.1"/>
    </source>
</evidence>
<comment type="caution">
    <text evidence="1">The sequence shown here is derived from an EMBL/GenBank/DDBJ whole genome shotgun (WGS) entry which is preliminary data.</text>
</comment>
<feature type="non-terminal residue" evidence="1">
    <location>
        <position position="127"/>
    </location>
</feature>
<proteinExistence type="predicted"/>
<name>A0A939SNM1_SERMA</name>
<reference evidence="1" key="1">
    <citation type="submission" date="2021-03" db="EMBL/GenBank/DDBJ databases">
        <title>Molecular epidemiology and mechanisms of colistin and carbapenem resistance in Enterobacteriaceae from clinical isolates, the environment and porcine samples in Pretoria, South Africa.</title>
        <authorList>
            <person name="Bogoshi D."/>
            <person name="Mbelle N.M."/>
            <person name="Naidoo V."/>
            <person name="Osei Sekyere J."/>
        </authorList>
    </citation>
    <scope>NUCLEOTIDE SEQUENCE</scope>
    <source>
        <strain evidence="1">C080</strain>
    </source>
</reference>
<sequence>MRLTPGKTLFAGVHGAAERRRHARGLLTQQHRSRYCVSVTHSFAALWLVPRQDVSGRTHTIWCTEACAGIDAAGRQRGRGGALQPRAVSALRIRRRGWRSFGVYAAPGWPASRKTRCLITVKWGDSA</sequence>
<accession>A0A939SNM1</accession>
<organism evidence="1">
    <name type="scientific">Serratia marcescens</name>
    <dbReference type="NCBI Taxonomy" id="615"/>
    <lineage>
        <taxon>Bacteria</taxon>
        <taxon>Pseudomonadati</taxon>
        <taxon>Pseudomonadota</taxon>
        <taxon>Gammaproteobacteria</taxon>
        <taxon>Enterobacterales</taxon>
        <taxon>Yersiniaceae</taxon>
        <taxon>Serratia</taxon>
    </lineage>
</organism>
<gene>
    <name evidence="1" type="ORF">J4732_08630</name>
</gene>
<dbReference type="EMBL" id="JAGETR010000047">
    <property type="protein sequence ID" value="MBO2006789.1"/>
    <property type="molecule type" value="Genomic_DNA"/>
</dbReference>
<protein>
    <submittedName>
        <fullName evidence="1">LysR family transcriptional regulator</fullName>
    </submittedName>
</protein>
<dbReference type="AlphaFoldDB" id="A0A939SNM1"/>